<dbReference type="AlphaFoldDB" id="E9HA18"/>
<reference evidence="3 4" key="1">
    <citation type="journal article" date="2011" name="Science">
        <title>The ecoresponsive genome of Daphnia pulex.</title>
        <authorList>
            <person name="Colbourne J.K."/>
            <person name="Pfrender M.E."/>
            <person name="Gilbert D."/>
            <person name="Thomas W.K."/>
            <person name="Tucker A."/>
            <person name="Oakley T.H."/>
            <person name="Tokishita S."/>
            <person name="Aerts A."/>
            <person name="Arnold G.J."/>
            <person name="Basu M.K."/>
            <person name="Bauer D.J."/>
            <person name="Caceres C.E."/>
            <person name="Carmel L."/>
            <person name="Casola C."/>
            <person name="Choi J.H."/>
            <person name="Detter J.C."/>
            <person name="Dong Q."/>
            <person name="Dusheyko S."/>
            <person name="Eads B.D."/>
            <person name="Frohlich T."/>
            <person name="Geiler-Samerotte K.A."/>
            <person name="Gerlach D."/>
            <person name="Hatcher P."/>
            <person name="Jogdeo S."/>
            <person name="Krijgsveld J."/>
            <person name="Kriventseva E.V."/>
            <person name="Kultz D."/>
            <person name="Laforsch C."/>
            <person name="Lindquist E."/>
            <person name="Lopez J."/>
            <person name="Manak J.R."/>
            <person name="Muller J."/>
            <person name="Pangilinan J."/>
            <person name="Patwardhan R.P."/>
            <person name="Pitluck S."/>
            <person name="Pritham E.J."/>
            <person name="Rechtsteiner A."/>
            <person name="Rho M."/>
            <person name="Rogozin I.B."/>
            <person name="Sakarya O."/>
            <person name="Salamov A."/>
            <person name="Schaack S."/>
            <person name="Shapiro H."/>
            <person name="Shiga Y."/>
            <person name="Skalitzky C."/>
            <person name="Smith Z."/>
            <person name="Souvorov A."/>
            <person name="Sung W."/>
            <person name="Tang Z."/>
            <person name="Tsuchiya D."/>
            <person name="Tu H."/>
            <person name="Vos H."/>
            <person name="Wang M."/>
            <person name="Wolf Y.I."/>
            <person name="Yamagata H."/>
            <person name="Yamada T."/>
            <person name="Ye Y."/>
            <person name="Shaw J.R."/>
            <person name="Andrews J."/>
            <person name="Crease T.J."/>
            <person name="Tang H."/>
            <person name="Lucas S.M."/>
            <person name="Robertson H.M."/>
            <person name="Bork P."/>
            <person name="Koonin E.V."/>
            <person name="Zdobnov E.M."/>
            <person name="Grigoriev I.V."/>
            <person name="Lynch M."/>
            <person name="Boore J.L."/>
        </authorList>
    </citation>
    <scope>NUCLEOTIDE SEQUENCE [LARGE SCALE GENOMIC DNA]</scope>
</reference>
<dbReference type="InParanoid" id="E9HA18"/>
<dbReference type="PANTHER" id="PTHR40472:SF6">
    <property type="entry name" value="RICIN B-TYPE LECTIN DOMAIN-CONTAINING PROTEIN"/>
    <property type="match status" value="1"/>
</dbReference>
<gene>
    <name evidence="3" type="ORF">DAPPUDRAFT_327203</name>
</gene>
<protein>
    <recommendedName>
        <fullName evidence="5">Ricin B lectin domain-containing protein</fullName>
    </recommendedName>
</protein>
<evidence type="ECO:0000256" key="2">
    <source>
        <dbReference type="SAM" id="SignalP"/>
    </source>
</evidence>
<accession>E9HA18</accession>
<dbReference type="SUPFAM" id="SSF50370">
    <property type="entry name" value="Ricin B-like lectins"/>
    <property type="match status" value="2"/>
</dbReference>
<dbReference type="EMBL" id="GL732610">
    <property type="protein sequence ID" value="EFX71421.1"/>
    <property type="molecule type" value="Genomic_DNA"/>
</dbReference>
<dbReference type="OrthoDB" id="6333768at2759"/>
<dbReference type="PANTHER" id="PTHR40472">
    <property type="entry name" value="RICIN B-TYPE LECTIN DOMAIN-CONTAINING PROTEIN"/>
    <property type="match status" value="1"/>
</dbReference>
<keyword evidence="2" id="KW-0732">Signal</keyword>
<dbReference type="CDD" id="cd00161">
    <property type="entry name" value="beta-trefoil_Ricin-like"/>
    <property type="match status" value="1"/>
</dbReference>
<dbReference type="InterPro" id="IPR035992">
    <property type="entry name" value="Ricin_B-like_lectins"/>
</dbReference>
<feature type="chain" id="PRO_5003237936" description="Ricin B lectin domain-containing protein" evidence="2">
    <location>
        <begin position="21"/>
        <end position="724"/>
    </location>
</feature>
<keyword evidence="4" id="KW-1185">Reference proteome</keyword>
<dbReference type="KEGG" id="dpx:DAPPUDRAFT_327203"/>
<keyword evidence="1" id="KW-0175">Coiled coil</keyword>
<name>E9HA18_DAPPU</name>
<dbReference type="InterPro" id="IPR039051">
    <property type="entry name" value="SE-CTX-like"/>
</dbReference>
<proteinExistence type="predicted"/>
<sequence length="724" mass="83298">MNQFLHLVFILISVLHLSSAEKLIRNHRTKRLAEFPTVNSSSLIEKANLSILDFTDNVNQIFVETNNDREELIAHFERIERQLDGLKDDIESIHREIKTLGVTAGYSVHEVEIKYCLSTFRQYLEHPDDEHARDVFYKQAATLPKHLEALIDGLLGQNAFNVDIMVALRNAIQCHGRKLNQKMNSMMGIVQTGLWVYVKYNQMRNISDLSRSSFKKSISESFNKLSNRLQGEVHKCRTNERNIKEEMRRVIESKSASNRKEVAETLFDFLVDKYDTRKWIVVILPQTGSKNQIYSAQSGGFHTASANGTFAAAISLEQTLSPEMSTQIDAHLKNFEFPMETFSNMNRFPIKLGYSLRPKKEAHDVHKHLIRHLAPLRTNSQLIIESLVVETPCTPSMEKIKDFVSIVASNSTENMQFTNNGTCINHMVLVVPALRPTLIITNSLTSAAISDSPSSERLDWQCNLNETDSDDHRSNLLRNEFGQAFLSVQGDSSQEAASIILESEWKNSTGQRWRFVDNQLKNDFGKCLTAWKEQSWYLYQYNCHSDWAGQKWYRHGFQIVNGFNMCLSYEGKKDGKFMYVVQDLCDSTPPFLWYDWDSVCWEAIITLSAAANESRALRNEFSKSYLSGYKDESWAKHEPWSNQPGQNWEFVNGQLRNGNGKCLTGKGWYVNQVDCMDTASAKTWTYNEKRQIASDDSYCLGVGNTDGFIVYNYCKDDPEYRWWY</sequence>
<dbReference type="HOGENOM" id="CLU_363012_0_0_1"/>
<dbReference type="PROSITE" id="PS50231">
    <property type="entry name" value="RICIN_B_LECTIN"/>
    <property type="match status" value="2"/>
</dbReference>
<evidence type="ECO:0000313" key="3">
    <source>
        <dbReference type="EMBL" id="EFX71421.1"/>
    </source>
</evidence>
<dbReference type="Proteomes" id="UP000000305">
    <property type="component" value="Unassembled WGS sequence"/>
</dbReference>
<dbReference type="PhylomeDB" id="E9HA18"/>
<organism evidence="3 4">
    <name type="scientific">Daphnia pulex</name>
    <name type="common">Water flea</name>
    <dbReference type="NCBI Taxonomy" id="6669"/>
    <lineage>
        <taxon>Eukaryota</taxon>
        <taxon>Metazoa</taxon>
        <taxon>Ecdysozoa</taxon>
        <taxon>Arthropoda</taxon>
        <taxon>Crustacea</taxon>
        <taxon>Branchiopoda</taxon>
        <taxon>Diplostraca</taxon>
        <taxon>Cladocera</taxon>
        <taxon>Anomopoda</taxon>
        <taxon>Daphniidae</taxon>
        <taxon>Daphnia</taxon>
    </lineage>
</organism>
<evidence type="ECO:0008006" key="5">
    <source>
        <dbReference type="Google" id="ProtNLM"/>
    </source>
</evidence>
<dbReference type="Gene3D" id="2.80.10.50">
    <property type="match status" value="2"/>
</dbReference>
<feature type="coiled-coil region" evidence="1">
    <location>
        <begin position="69"/>
        <end position="96"/>
    </location>
</feature>
<evidence type="ECO:0000313" key="4">
    <source>
        <dbReference type="Proteomes" id="UP000000305"/>
    </source>
</evidence>
<evidence type="ECO:0000256" key="1">
    <source>
        <dbReference type="SAM" id="Coils"/>
    </source>
</evidence>
<feature type="signal peptide" evidence="2">
    <location>
        <begin position="1"/>
        <end position="20"/>
    </location>
</feature>